<dbReference type="HOGENOM" id="CLU_067859_0_0_1"/>
<protein>
    <recommendedName>
        <fullName evidence="4">Myb/SANT-like domain-containing protein</fullName>
    </recommendedName>
</protein>
<organism evidence="2 3">
    <name type="scientific">Galerina marginata (strain CBS 339.88)</name>
    <dbReference type="NCBI Taxonomy" id="685588"/>
    <lineage>
        <taxon>Eukaryota</taxon>
        <taxon>Fungi</taxon>
        <taxon>Dikarya</taxon>
        <taxon>Basidiomycota</taxon>
        <taxon>Agaricomycotina</taxon>
        <taxon>Agaricomycetes</taxon>
        <taxon>Agaricomycetidae</taxon>
        <taxon>Agaricales</taxon>
        <taxon>Agaricineae</taxon>
        <taxon>Strophariaceae</taxon>
        <taxon>Galerina</taxon>
    </lineage>
</organism>
<dbReference type="AlphaFoldDB" id="A0A067SM56"/>
<evidence type="ECO:0000313" key="2">
    <source>
        <dbReference type="EMBL" id="KDR71951.1"/>
    </source>
</evidence>
<gene>
    <name evidence="2" type="ORF">GALMADRAFT_213445</name>
</gene>
<keyword evidence="3" id="KW-1185">Reference proteome</keyword>
<name>A0A067SM56_GALM3</name>
<feature type="region of interest" description="Disordered" evidence="1">
    <location>
        <begin position="170"/>
        <end position="210"/>
    </location>
</feature>
<dbReference type="PANTHER" id="PTHR46929:SF3">
    <property type="entry name" value="MYB_SANT-LIKE DOMAIN-CONTAINING PROTEIN"/>
    <property type="match status" value="1"/>
</dbReference>
<accession>A0A067SM56</accession>
<dbReference type="PANTHER" id="PTHR46929">
    <property type="entry name" value="EXPRESSED PROTEIN"/>
    <property type="match status" value="1"/>
</dbReference>
<reference evidence="3" key="1">
    <citation type="journal article" date="2014" name="Proc. Natl. Acad. Sci. U.S.A.">
        <title>Extensive sampling of basidiomycete genomes demonstrates inadequacy of the white-rot/brown-rot paradigm for wood decay fungi.</title>
        <authorList>
            <person name="Riley R."/>
            <person name="Salamov A.A."/>
            <person name="Brown D.W."/>
            <person name="Nagy L.G."/>
            <person name="Floudas D."/>
            <person name="Held B.W."/>
            <person name="Levasseur A."/>
            <person name="Lombard V."/>
            <person name="Morin E."/>
            <person name="Otillar R."/>
            <person name="Lindquist E.A."/>
            <person name="Sun H."/>
            <person name="LaButti K.M."/>
            <person name="Schmutz J."/>
            <person name="Jabbour D."/>
            <person name="Luo H."/>
            <person name="Baker S.E."/>
            <person name="Pisabarro A.G."/>
            <person name="Walton J.D."/>
            <person name="Blanchette R.A."/>
            <person name="Henrissat B."/>
            <person name="Martin F."/>
            <person name="Cullen D."/>
            <person name="Hibbett D.S."/>
            <person name="Grigoriev I.V."/>
        </authorList>
    </citation>
    <scope>NUCLEOTIDE SEQUENCE [LARGE SCALE GENOMIC DNA]</scope>
    <source>
        <strain evidence="3">CBS 339.88</strain>
    </source>
</reference>
<sequence>MSNNNASWTTPDETALLNFLNTQAAAAADGGTFKMVTFNAAPIVVDAIRTKGGRKTAKACQNKWAAIHLKKSFRAIQAIKGRSGWTWSDETGASITPDMEDAWRDFLLIHKDAKPFKNKGWVHLEKMTMLMPTTVRGTYVFRPSQGISGMDPFQDDDDSLPPGILETQEEHNVEEEEATQHEEAAPVPLIPSTPPRAARKRERAVSETPARTVKKAKMTTADAMAGLNTAIDRFGNSMCKALAGDPSEKTPHHHTKAVKHAQKEYWLDKKDRLILCKVLESNIKAADAYLALDPDDIEFCELWMEDKVREVKALTASS</sequence>
<evidence type="ECO:0008006" key="4">
    <source>
        <dbReference type="Google" id="ProtNLM"/>
    </source>
</evidence>
<proteinExistence type="predicted"/>
<dbReference type="OrthoDB" id="2930561at2759"/>
<dbReference type="Proteomes" id="UP000027222">
    <property type="component" value="Unassembled WGS sequence"/>
</dbReference>
<dbReference type="EMBL" id="KL142390">
    <property type="protein sequence ID" value="KDR71951.1"/>
    <property type="molecule type" value="Genomic_DNA"/>
</dbReference>
<evidence type="ECO:0000256" key="1">
    <source>
        <dbReference type="SAM" id="MobiDB-lite"/>
    </source>
</evidence>
<dbReference type="STRING" id="685588.A0A067SM56"/>
<evidence type="ECO:0000313" key="3">
    <source>
        <dbReference type="Proteomes" id="UP000027222"/>
    </source>
</evidence>